<reference evidence="1 2" key="1">
    <citation type="journal article" date="2014" name="Proc. Natl. Acad. Sci. U.S.A.">
        <title>Thirty-thousand-year-old distant relative of giant icosahedral DNA viruses with a pandoravirus morphology.</title>
        <authorList>
            <person name="Legendre M."/>
            <person name="Bartoli J."/>
            <person name="Shmakova L."/>
            <person name="Jeudy S."/>
            <person name="Labadie K."/>
            <person name="Adrait A."/>
            <person name="Lescot M."/>
            <person name="Poirot O."/>
            <person name="Bertaux L."/>
            <person name="Bruley C."/>
            <person name="Coute Y."/>
            <person name="Rivkina E."/>
            <person name="Abergel C."/>
            <person name="Claverie J.M."/>
        </authorList>
    </citation>
    <scope>NUCLEOTIDE SEQUENCE [LARGE SCALE GENOMIC DNA]</scope>
    <source>
        <strain evidence="1">P1084-T</strain>
    </source>
</reference>
<dbReference type="GeneID" id="18266356"/>
<dbReference type="KEGG" id="vg:18266356"/>
<sequence>MEQLSSLLSDLTVSSTERRELLSNLRTYCLSHKCDWDFWAEQAQNSFSVPRQYFDLSRQQNSQGEQRFLEIATKFILLPESGAFRKGNQIGGIYESYGGIVESLLRDDVIGLDFFLSRLSPSLRSFLRLSILNGEPIDPILEGRMKPETTQRLFVNLFSPDELSLLSRDPRLSPLLSGQESDLSLLIRKPTFDLFRKLYLQVSEGLLPFEQLLLATIESGDVNLLNNLLPYWTSSSQNYLLSAYRSGNPQMIEKVRSRNQVEIDKQELLTNLLQPYLRNPVGVYQILQQIPLTPQNKIWMIKNYPIRDLDILRLLMEGLNQDQIEIFLDWALFTNMGNVNIMIQLLPEYARVVEASDKTYYDYILNPDSRHETHKDQKFPLSNLIIAAYSKELENIQT</sequence>
<evidence type="ECO:0000313" key="1">
    <source>
        <dbReference type="EMBL" id="AHH01895.1"/>
    </source>
</evidence>
<organism evidence="1 2">
    <name type="scientific">Pithovirus sibericum</name>
    <dbReference type="NCBI Taxonomy" id="1450746"/>
    <lineage>
        <taxon>Viruses</taxon>
        <taxon>Pithoviruses</taxon>
        <taxon>Orthopithovirinae</taxon>
        <taxon>Alphapithovirus</taxon>
        <taxon>Alphapithovirus sibericum</taxon>
    </lineage>
</organism>
<name>W5SAT4_9VIRU</name>
<proteinExistence type="predicted"/>
<protein>
    <submittedName>
        <fullName evidence="1">Uncharacterized protein</fullName>
    </submittedName>
</protein>
<evidence type="ECO:0000313" key="2">
    <source>
        <dbReference type="Proteomes" id="UP000202176"/>
    </source>
</evidence>
<keyword evidence="2" id="KW-1185">Reference proteome</keyword>
<dbReference type="EMBL" id="KF740664">
    <property type="protein sequence ID" value="AHH01895.1"/>
    <property type="molecule type" value="Genomic_DNA"/>
</dbReference>
<gene>
    <name evidence="1" type="ORF">pv_328</name>
</gene>
<dbReference type="RefSeq" id="YP_009001230.1">
    <property type="nucleotide sequence ID" value="NC_023423.1"/>
</dbReference>
<accession>W5SAT4</accession>
<dbReference type="Proteomes" id="UP000202176">
    <property type="component" value="Segment"/>
</dbReference>